<reference evidence="4 5" key="1">
    <citation type="submission" date="2020-05" db="EMBL/GenBank/DDBJ databases">
        <title>Complete genome sequence of Deefgea sp. D17.</title>
        <authorList>
            <person name="Bae J.-W."/>
            <person name="Han J.E."/>
        </authorList>
    </citation>
    <scope>NUCLEOTIDE SEQUENCE [LARGE SCALE GENOMIC DNA]</scope>
    <source>
        <strain evidence="4 5">D17</strain>
    </source>
</reference>
<evidence type="ECO:0000256" key="1">
    <source>
        <dbReference type="ARBA" id="ARBA00022679"/>
    </source>
</evidence>
<dbReference type="EMBL" id="CP054143">
    <property type="protein sequence ID" value="QKJ67726.1"/>
    <property type="molecule type" value="Genomic_DNA"/>
</dbReference>
<dbReference type="SUPFAM" id="SSF51161">
    <property type="entry name" value="Trimeric LpxA-like enzymes"/>
    <property type="match status" value="1"/>
</dbReference>
<dbReference type="Pfam" id="PF00132">
    <property type="entry name" value="Hexapep"/>
    <property type="match status" value="1"/>
</dbReference>
<keyword evidence="1 4" id="KW-0808">Transferase</keyword>
<evidence type="ECO:0000313" key="4">
    <source>
        <dbReference type="EMBL" id="QKJ67726.1"/>
    </source>
</evidence>
<gene>
    <name evidence="4" type="ORF">HQN60_13925</name>
</gene>
<dbReference type="GO" id="GO:0016746">
    <property type="term" value="F:acyltransferase activity"/>
    <property type="evidence" value="ECO:0007669"/>
    <property type="project" value="UniProtKB-KW"/>
</dbReference>
<dbReference type="PROSITE" id="PS00101">
    <property type="entry name" value="HEXAPEP_TRANSFERASES"/>
    <property type="match status" value="1"/>
</dbReference>
<evidence type="ECO:0000256" key="3">
    <source>
        <dbReference type="ARBA" id="ARBA00023315"/>
    </source>
</evidence>
<dbReference type="CDD" id="cd04647">
    <property type="entry name" value="LbH_MAT_like"/>
    <property type="match status" value="1"/>
</dbReference>
<dbReference type="InterPro" id="IPR001451">
    <property type="entry name" value="Hexapep"/>
</dbReference>
<keyword evidence="5" id="KW-1185">Reference proteome</keyword>
<evidence type="ECO:0000256" key="2">
    <source>
        <dbReference type="ARBA" id="ARBA00022737"/>
    </source>
</evidence>
<dbReference type="InterPro" id="IPR051159">
    <property type="entry name" value="Hexapeptide_acetyltransf"/>
</dbReference>
<proteinExistence type="predicted"/>
<dbReference type="RefSeq" id="WP_173534227.1">
    <property type="nucleotide sequence ID" value="NZ_CP054143.1"/>
</dbReference>
<name>A0A6M8SVW4_9NEIS</name>
<protein>
    <submittedName>
        <fullName evidence="4">Acyltransferase</fullName>
    </submittedName>
</protein>
<dbReference type="KEGG" id="dee:HQN60_13925"/>
<organism evidence="4 5">
    <name type="scientific">Deefgea piscis</name>
    <dbReference type="NCBI Taxonomy" id="2739061"/>
    <lineage>
        <taxon>Bacteria</taxon>
        <taxon>Pseudomonadati</taxon>
        <taxon>Pseudomonadota</taxon>
        <taxon>Betaproteobacteria</taxon>
        <taxon>Neisseriales</taxon>
        <taxon>Chitinibacteraceae</taxon>
        <taxon>Deefgea</taxon>
    </lineage>
</organism>
<dbReference type="PANTHER" id="PTHR23416">
    <property type="entry name" value="SIALIC ACID SYNTHASE-RELATED"/>
    <property type="match status" value="1"/>
</dbReference>
<dbReference type="Proteomes" id="UP000504844">
    <property type="component" value="Chromosome"/>
</dbReference>
<keyword evidence="3 4" id="KW-0012">Acyltransferase</keyword>
<dbReference type="InterPro" id="IPR011004">
    <property type="entry name" value="Trimer_LpxA-like_sf"/>
</dbReference>
<dbReference type="InterPro" id="IPR018357">
    <property type="entry name" value="Hexapep_transf_CS"/>
</dbReference>
<keyword evidence="2" id="KW-0677">Repeat</keyword>
<sequence length="210" mass="23206">MFKGMLNLLRRYVSRQAIEHNCFVGLYRRLCQPMGCEWARYLKRWGGFYAMGEQCVINMNVVITDPSYLKLGQNIHLSGCTLFGHDGSVNMVNQALGLNLDHVGKIDIRDNVFIGHQAIVLPGVTIGPNAIVAANSVVTRDVPPNSVVGGVPAKVLCSLTEWIQRTQAANANLPWANEFAQRQHGLEPESPALRVARIHAFFGEGVHHAH</sequence>
<accession>A0A6M8SVW4</accession>
<evidence type="ECO:0000313" key="5">
    <source>
        <dbReference type="Proteomes" id="UP000504844"/>
    </source>
</evidence>
<dbReference type="Gene3D" id="2.160.10.10">
    <property type="entry name" value="Hexapeptide repeat proteins"/>
    <property type="match status" value="1"/>
</dbReference>
<dbReference type="AlphaFoldDB" id="A0A6M8SVW4"/>